<dbReference type="AlphaFoldDB" id="A0A7J6XZ32"/>
<evidence type="ECO:0000259" key="3">
    <source>
        <dbReference type="PROSITE" id="PS50222"/>
    </source>
</evidence>
<dbReference type="EMBL" id="JABDHM010000065">
    <property type="protein sequence ID" value="KAF5219689.1"/>
    <property type="molecule type" value="Genomic_DNA"/>
</dbReference>
<dbReference type="PROSITE" id="PS50222">
    <property type="entry name" value="EF_HAND_2"/>
    <property type="match status" value="1"/>
</dbReference>
<dbReference type="SUPFAM" id="SSF47473">
    <property type="entry name" value="EF-hand"/>
    <property type="match status" value="1"/>
</dbReference>
<dbReference type="Proteomes" id="UP000583944">
    <property type="component" value="Unassembled WGS sequence"/>
</dbReference>
<protein>
    <recommendedName>
        <fullName evidence="3">EF-hand domain-containing protein</fullName>
    </recommendedName>
</protein>
<comment type="caution">
    <text evidence="4">The sequence shown here is derived from an EMBL/GenBank/DDBJ whole genome shotgun (WGS) entry which is preliminary data.</text>
</comment>
<feature type="compositionally biased region" description="Basic and acidic residues" evidence="1">
    <location>
        <begin position="212"/>
        <end position="225"/>
    </location>
</feature>
<feature type="region of interest" description="Disordered" evidence="1">
    <location>
        <begin position="212"/>
        <end position="237"/>
    </location>
</feature>
<dbReference type="GO" id="GO:0005509">
    <property type="term" value="F:calcium ion binding"/>
    <property type="evidence" value="ECO:0007669"/>
    <property type="project" value="InterPro"/>
</dbReference>
<keyword evidence="2" id="KW-1133">Transmembrane helix</keyword>
<dbReference type="VEuPathDB" id="TriTrypDB:ECC02_007327"/>
<feature type="transmembrane region" description="Helical" evidence="2">
    <location>
        <begin position="12"/>
        <end position="36"/>
    </location>
</feature>
<evidence type="ECO:0000256" key="2">
    <source>
        <dbReference type="SAM" id="Phobius"/>
    </source>
</evidence>
<dbReference type="InterPro" id="IPR011992">
    <property type="entry name" value="EF-hand-dom_pair"/>
</dbReference>
<feature type="domain" description="EF-hand" evidence="3">
    <location>
        <begin position="309"/>
        <end position="344"/>
    </location>
</feature>
<organism evidence="4 5">
    <name type="scientific">Trypanosoma cruzi</name>
    <dbReference type="NCBI Taxonomy" id="5693"/>
    <lineage>
        <taxon>Eukaryota</taxon>
        <taxon>Discoba</taxon>
        <taxon>Euglenozoa</taxon>
        <taxon>Kinetoplastea</taxon>
        <taxon>Metakinetoplastina</taxon>
        <taxon>Trypanosomatida</taxon>
        <taxon>Trypanosomatidae</taxon>
        <taxon>Trypanosoma</taxon>
        <taxon>Schizotrypanum</taxon>
    </lineage>
</organism>
<accession>A0A7J6XZ32</accession>
<keyword evidence="2" id="KW-0812">Transmembrane</keyword>
<evidence type="ECO:0000313" key="4">
    <source>
        <dbReference type="EMBL" id="KAF5219689.1"/>
    </source>
</evidence>
<dbReference type="VEuPathDB" id="TriTrypDB:BCY84_15088"/>
<feature type="region of interest" description="Disordered" evidence="1">
    <location>
        <begin position="145"/>
        <end position="167"/>
    </location>
</feature>
<keyword evidence="2" id="KW-0472">Membrane</keyword>
<evidence type="ECO:0000313" key="5">
    <source>
        <dbReference type="Proteomes" id="UP000583944"/>
    </source>
</evidence>
<reference evidence="4 5" key="1">
    <citation type="journal article" date="2019" name="Genome Biol. Evol.">
        <title>Nanopore Sequencing Significantly Improves Genome Assembly of the Protozoan Parasite Trypanosoma cruzi.</title>
        <authorList>
            <person name="Diaz-Viraque F."/>
            <person name="Pita S."/>
            <person name="Greif G."/>
            <person name="de Souza R.C.M."/>
            <person name="Iraola G."/>
            <person name="Robello C."/>
        </authorList>
    </citation>
    <scope>NUCLEOTIDE SEQUENCE [LARGE SCALE GENOMIC DNA]</scope>
    <source>
        <strain evidence="4 5">Berenice</strain>
    </source>
</reference>
<name>A0A7J6XZ32_TRYCR</name>
<gene>
    <name evidence="4" type="ORF">ECC02_007327</name>
</gene>
<evidence type="ECO:0000256" key="1">
    <source>
        <dbReference type="SAM" id="MobiDB-lite"/>
    </source>
</evidence>
<proteinExistence type="predicted"/>
<sequence length="383" mass="42626">MGLRRQKRRLVGEATAFIFCYLYFFHCHFFFCLNAFNSRSFCFSLRTPLMTVVHRGPVREEKEEREGKQEEEIHVMKNSTATAAAAAASCGSNAVGAAADSSRKRLFNLLEAKSKERTLRLVMAFRNSTPLEQEAFAQEIGVSLPREEPQGQGPGPLTRQSLSGPALGVRSRDRSYVALADRLPQLNPTAGITALISPFLTETSVSASFEKHAEDTAASHDESHNQSRASAPNAFSEDQNKVSLTSKGVMTNADKETYEEWKEVDSQAHPFFFRSRGYQALRLARGDENAPVTEGYTKSSVFNLTGIPIDEADLWEWFDTLDVARSGTIGVVSFLETIKQLERGFGVSQKAEEQWVRDVEALAPDGQLTFEKFAFFVLRLAAQ</sequence>
<dbReference type="InterPro" id="IPR002048">
    <property type="entry name" value="EF_hand_dom"/>
</dbReference>